<keyword evidence="3 7" id="KW-0479">Metal-binding</keyword>
<evidence type="ECO:0000256" key="5">
    <source>
        <dbReference type="ARBA" id="ARBA00023004"/>
    </source>
</evidence>
<dbReference type="PANTHER" id="PTHR24291:SF50">
    <property type="entry name" value="BIFUNCTIONAL ALBAFLAVENONE MONOOXYGENASE_TERPENE SYNTHASE"/>
    <property type="match status" value="1"/>
</dbReference>
<accession>A0A1Z2KUL3</accession>
<evidence type="ECO:0000256" key="8">
    <source>
        <dbReference type="RuleBase" id="RU000461"/>
    </source>
</evidence>
<dbReference type="Gene3D" id="1.10.630.10">
    <property type="entry name" value="Cytochrome P450"/>
    <property type="match status" value="1"/>
</dbReference>
<keyword evidence="5 7" id="KW-0408">Iron</keyword>
<organism evidence="9 10">
    <name type="scientific">Streptomyces albireticuli</name>
    <dbReference type="NCBI Taxonomy" id="1940"/>
    <lineage>
        <taxon>Bacteria</taxon>
        <taxon>Bacillati</taxon>
        <taxon>Actinomycetota</taxon>
        <taxon>Actinomycetes</taxon>
        <taxon>Kitasatosporales</taxon>
        <taxon>Streptomycetaceae</taxon>
        <taxon>Streptomyces</taxon>
    </lineage>
</organism>
<feature type="binding site" description="axial binding residue" evidence="7">
    <location>
        <position position="405"/>
    </location>
    <ligand>
        <name>heme</name>
        <dbReference type="ChEBI" id="CHEBI:30413"/>
    </ligand>
    <ligandPart>
        <name>Fe</name>
        <dbReference type="ChEBI" id="CHEBI:18248"/>
    </ligandPart>
</feature>
<dbReference type="Pfam" id="PF00067">
    <property type="entry name" value="p450"/>
    <property type="match status" value="1"/>
</dbReference>
<dbReference type="PROSITE" id="PS00086">
    <property type="entry name" value="CYTOCHROME_P450"/>
    <property type="match status" value="1"/>
</dbReference>
<dbReference type="GO" id="GO:0005506">
    <property type="term" value="F:iron ion binding"/>
    <property type="evidence" value="ECO:0007669"/>
    <property type="project" value="InterPro"/>
</dbReference>
<dbReference type="OrthoDB" id="4746309at2"/>
<dbReference type="PANTHER" id="PTHR24291">
    <property type="entry name" value="CYTOCHROME P450 FAMILY 4"/>
    <property type="match status" value="1"/>
</dbReference>
<dbReference type="InterPro" id="IPR050196">
    <property type="entry name" value="Cytochrome_P450_Monoox"/>
</dbReference>
<dbReference type="InterPro" id="IPR001128">
    <property type="entry name" value="Cyt_P450"/>
</dbReference>
<comment type="similarity">
    <text evidence="1 8">Belongs to the cytochrome P450 family.</text>
</comment>
<protein>
    <submittedName>
        <fullName evidence="9">Cytochrome P450</fullName>
    </submittedName>
</protein>
<reference evidence="9 10" key="1">
    <citation type="submission" date="2017-06" db="EMBL/GenBank/DDBJ databases">
        <title>Streptomyces albireticuli Genome sequencing and assembly.</title>
        <authorList>
            <person name="Wang Y."/>
            <person name="Du B."/>
            <person name="Ding Y."/>
            <person name="Liu H."/>
            <person name="Hou Q."/>
            <person name="Liu K."/>
            <person name="Yao L."/>
            <person name="Wang C."/>
        </authorList>
    </citation>
    <scope>NUCLEOTIDE SEQUENCE [LARGE SCALE GENOMIC DNA]</scope>
    <source>
        <strain evidence="9 10">MDJK11</strain>
    </source>
</reference>
<evidence type="ECO:0000256" key="4">
    <source>
        <dbReference type="ARBA" id="ARBA00023002"/>
    </source>
</evidence>
<evidence type="ECO:0000256" key="2">
    <source>
        <dbReference type="ARBA" id="ARBA00022617"/>
    </source>
</evidence>
<dbReference type="InterPro" id="IPR036396">
    <property type="entry name" value="Cyt_P450_sf"/>
</dbReference>
<gene>
    <name evidence="9" type="primary">ptlI</name>
    <name evidence="9" type="ORF">SMD11_0076</name>
</gene>
<proteinExistence type="inferred from homology"/>
<evidence type="ECO:0000256" key="6">
    <source>
        <dbReference type="ARBA" id="ARBA00023033"/>
    </source>
</evidence>
<dbReference type="InterPro" id="IPR002401">
    <property type="entry name" value="Cyt_P450_E_grp-I"/>
</dbReference>
<dbReference type="RefSeq" id="WP_087924473.1">
    <property type="nucleotide sequence ID" value="NZ_CP021744.1"/>
</dbReference>
<evidence type="ECO:0000313" key="10">
    <source>
        <dbReference type="Proteomes" id="UP000195755"/>
    </source>
</evidence>
<keyword evidence="2 7" id="KW-0349">Heme</keyword>
<dbReference type="PRINTS" id="PR00463">
    <property type="entry name" value="EP450I"/>
</dbReference>
<dbReference type="InterPro" id="IPR017972">
    <property type="entry name" value="Cyt_P450_CS"/>
</dbReference>
<dbReference type="PRINTS" id="PR00385">
    <property type="entry name" value="P450"/>
</dbReference>
<evidence type="ECO:0000256" key="1">
    <source>
        <dbReference type="ARBA" id="ARBA00010617"/>
    </source>
</evidence>
<comment type="cofactor">
    <cofactor evidence="7">
        <name>heme</name>
        <dbReference type="ChEBI" id="CHEBI:30413"/>
    </cofactor>
</comment>
<dbReference type="AlphaFoldDB" id="A0A1Z2KUL3"/>
<dbReference type="GO" id="GO:0020037">
    <property type="term" value="F:heme binding"/>
    <property type="evidence" value="ECO:0007669"/>
    <property type="project" value="InterPro"/>
</dbReference>
<sequence>MPETYAAANAPGALPLVGHAWPLLHRPIPFLSSLPQYGDLVEIRLGRVRAHVPCHPQLLRRVLSDDRTYDKGGPLFTRLRDLVGNGLGSCPHRDHRRQRRLLQPAFHRTRIETYAHVMTDEALRLSATWQPGQTVDAFPAMFELALRTVTRTLFSSRVGDDDVARLQHSFETALAGLFRRIFVPAPLQHLPLPANRRYARALADLHGSVDHLIAGYLSTDENTGADTSPDTHHAQDREDLLSTLIAARDDDTALSDGELHDQVITMLLGGAETVAAALTWALYALTRNPRVAHDLHDEVDTVLAGRPPAHRDLPHLPRTGHMISETLRLYPPAWLFTRITTRPLNLAGRYLPSGTTLVISPPALHHNPALYPRAADFCPDRWSEERPGLPPRGEFTGFGAGARRCLGDTYAVAEATLTLATLAQRWRMECAPGTDIRPAPLSAVHRPRRLLLHLTPRTRVG</sequence>
<name>A0A1Z2KUL3_9ACTN</name>
<evidence type="ECO:0000256" key="3">
    <source>
        <dbReference type="ARBA" id="ARBA00022723"/>
    </source>
</evidence>
<dbReference type="CDD" id="cd11049">
    <property type="entry name" value="CYP170A1-like"/>
    <property type="match status" value="1"/>
</dbReference>
<evidence type="ECO:0000256" key="7">
    <source>
        <dbReference type="PIRSR" id="PIRSR602401-1"/>
    </source>
</evidence>
<dbReference type="KEGG" id="salj:SMD11_0076"/>
<evidence type="ECO:0000313" key="9">
    <source>
        <dbReference type="EMBL" id="ARZ65743.1"/>
    </source>
</evidence>
<keyword evidence="6 8" id="KW-0503">Monooxygenase</keyword>
<dbReference type="EMBL" id="CP021744">
    <property type="protein sequence ID" value="ARZ65743.1"/>
    <property type="molecule type" value="Genomic_DNA"/>
</dbReference>
<dbReference type="GO" id="GO:0004497">
    <property type="term" value="F:monooxygenase activity"/>
    <property type="evidence" value="ECO:0007669"/>
    <property type="project" value="UniProtKB-KW"/>
</dbReference>
<keyword evidence="4 8" id="KW-0560">Oxidoreductase</keyword>
<dbReference type="GO" id="GO:0016705">
    <property type="term" value="F:oxidoreductase activity, acting on paired donors, with incorporation or reduction of molecular oxygen"/>
    <property type="evidence" value="ECO:0007669"/>
    <property type="project" value="InterPro"/>
</dbReference>
<dbReference type="SUPFAM" id="SSF48264">
    <property type="entry name" value="Cytochrome P450"/>
    <property type="match status" value="1"/>
</dbReference>
<dbReference type="Proteomes" id="UP000195755">
    <property type="component" value="Chromosome"/>
</dbReference>